<gene>
    <name evidence="1" type="ORF">BV22DRAFT_1054849</name>
</gene>
<dbReference type="EMBL" id="MU266331">
    <property type="protein sequence ID" value="KAH7930607.1"/>
    <property type="molecule type" value="Genomic_DNA"/>
</dbReference>
<reference evidence="1" key="1">
    <citation type="journal article" date="2021" name="New Phytol.">
        <title>Evolutionary innovations through gain and loss of genes in the ectomycorrhizal Boletales.</title>
        <authorList>
            <person name="Wu G."/>
            <person name="Miyauchi S."/>
            <person name="Morin E."/>
            <person name="Kuo A."/>
            <person name="Drula E."/>
            <person name="Varga T."/>
            <person name="Kohler A."/>
            <person name="Feng B."/>
            <person name="Cao Y."/>
            <person name="Lipzen A."/>
            <person name="Daum C."/>
            <person name="Hundley H."/>
            <person name="Pangilinan J."/>
            <person name="Johnson J."/>
            <person name="Barry K."/>
            <person name="LaButti K."/>
            <person name="Ng V."/>
            <person name="Ahrendt S."/>
            <person name="Min B."/>
            <person name="Choi I.G."/>
            <person name="Park H."/>
            <person name="Plett J.M."/>
            <person name="Magnuson J."/>
            <person name="Spatafora J.W."/>
            <person name="Nagy L.G."/>
            <person name="Henrissat B."/>
            <person name="Grigoriev I.V."/>
            <person name="Yang Z.L."/>
            <person name="Xu J."/>
            <person name="Martin F.M."/>
        </authorList>
    </citation>
    <scope>NUCLEOTIDE SEQUENCE</scope>
    <source>
        <strain evidence="1">KUC20120723A-06</strain>
    </source>
</reference>
<keyword evidence="2" id="KW-1185">Reference proteome</keyword>
<comment type="caution">
    <text evidence="1">The sequence shown here is derived from an EMBL/GenBank/DDBJ whole genome shotgun (WGS) entry which is preliminary data.</text>
</comment>
<proteinExistence type="predicted"/>
<sequence>MTERQPYRITGLGKGTQLFDRLPIETLQKERPLQFSLFILAFLSIQCHDGKNLHPLDANVWSVEVPDAISFQRIAGIHGKPYEKFVGDTQQLSSSSYDPNDPKDIKPIPSRFGGYCNHGAVSFPTWHRPYVMLIEQSIGETALRIANQIAALYPSEGDEWLKAANELRFPYWDWAEIEVATTGVPSVLICKEVEITVNGGATSPVPNPLSTYVFSEIPPDFEDEYNSDTNATAYFSTWGQTYRHAASSPQGGSNVEELQDTIKKNAADVRNKVARLFTFTSDEDSSKVWDEFSNHTSQSLGGAVPARGSLESVHDSLHDFIGGNGHMGYPDYAGFDPIFYLHHANVDRLLALWEWCYKDYWMGDGYHSESETKLFPWTQDRGTYYQVYNEQILPSGASGGLAPFRNGNGDYWTSEETRFLGQNEVPNLPKGYSYPLIAGVKVDHSAGPAERIRARKSIAKYYGYDPEQPDLRKTPYSQFPEPTLSRGEALPSHHRFLPHYRDFTVLVQLQEHAFNRSYNLQLYYKGTTPPEYIGSVSVFARPDRSPCKGCAIRREASTVVRGIIPIPTDLVRRLLEGNKFDEEHAGRIIKEGLIAKLVDSSGTELAASGGEDLLSGPGGPDQARRTPRHISPYEIALLSSAIAHHETDSAEPVVPIAWKHHGEVFPSGWHMSGLPEA</sequence>
<accession>A0ACB8BYL3</accession>
<evidence type="ECO:0000313" key="2">
    <source>
        <dbReference type="Proteomes" id="UP000790709"/>
    </source>
</evidence>
<name>A0ACB8BYL3_9AGAM</name>
<evidence type="ECO:0000313" key="1">
    <source>
        <dbReference type="EMBL" id="KAH7930607.1"/>
    </source>
</evidence>
<dbReference type="Proteomes" id="UP000790709">
    <property type="component" value="Unassembled WGS sequence"/>
</dbReference>
<organism evidence="1 2">
    <name type="scientific">Leucogyrophana mollusca</name>
    <dbReference type="NCBI Taxonomy" id="85980"/>
    <lineage>
        <taxon>Eukaryota</taxon>
        <taxon>Fungi</taxon>
        <taxon>Dikarya</taxon>
        <taxon>Basidiomycota</taxon>
        <taxon>Agaricomycotina</taxon>
        <taxon>Agaricomycetes</taxon>
        <taxon>Agaricomycetidae</taxon>
        <taxon>Boletales</taxon>
        <taxon>Boletales incertae sedis</taxon>
        <taxon>Leucogyrophana</taxon>
    </lineage>
</organism>
<protein>
    <submittedName>
        <fullName evidence="1">Di-copper centre-containing protein</fullName>
    </submittedName>
</protein>